<dbReference type="EMBL" id="JBEWTB010000002">
    <property type="protein sequence ID" value="MET4755589.1"/>
    <property type="molecule type" value="Genomic_DNA"/>
</dbReference>
<accession>A0ABV2SCU3</accession>
<reference evidence="1 2" key="1">
    <citation type="submission" date="2024-06" db="EMBL/GenBank/DDBJ databases">
        <title>Genomic Encyclopedia of Type Strains, Phase V (KMG-V): Genome sequencing to study the core and pangenomes of soil and plant-associated prokaryotes.</title>
        <authorList>
            <person name="Whitman W."/>
        </authorList>
    </citation>
    <scope>NUCLEOTIDE SEQUENCE [LARGE SCALE GENOMIC DNA]</scope>
    <source>
        <strain evidence="1 2">NE40</strain>
    </source>
</reference>
<comment type="caution">
    <text evidence="1">The sequence shown here is derived from an EMBL/GenBank/DDBJ whole genome shotgun (WGS) entry which is preliminary data.</text>
</comment>
<evidence type="ECO:0000313" key="1">
    <source>
        <dbReference type="EMBL" id="MET4755589.1"/>
    </source>
</evidence>
<evidence type="ECO:0000313" key="2">
    <source>
        <dbReference type="Proteomes" id="UP001549366"/>
    </source>
</evidence>
<gene>
    <name evidence="1" type="ORF">V5J35_000781</name>
</gene>
<dbReference type="RefSeq" id="WP_354010000.1">
    <property type="nucleotide sequence ID" value="NZ_JBEWTA010000001.1"/>
</dbReference>
<protein>
    <submittedName>
        <fullName evidence="1">Uncharacterized protein</fullName>
    </submittedName>
</protein>
<sequence length="109" mass="12506">MQYIQDKFILDNHTVVPVDTSTTEGFIEWAKWFEEADRSVKKTDVTDSIHVSTVFLGLDHNHFGGEPLLFETMVFRNGSGCEMDRCCTWDEAEIMHDEMVKRVEAESGS</sequence>
<keyword evidence="2" id="KW-1185">Reference proteome</keyword>
<proteinExistence type="predicted"/>
<dbReference type="Proteomes" id="UP001549366">
    <property type="component" value="Unassembled WGS sequence"/>
</dbReference>
<organism evidence="1 2">
    <name type="scientific">Endozoicomonas lisbonensis</name>
    <dbReference type="NCBI Taxonomy" id="3120522"/>
    <lineage>
        <taxon>Bacteria</taxon>
        <taxon>Pseudomonadati</taxon>
        <taxon>Pseudomonadota</taxon>
        <taxon>Gammaproteobacteria</taxon>
        <taxon>Oceanospirillales</taxon>
        <taxon>Endozoicomonadaceae</taxon>
        <taxon>Endozoicomonas</taxon>
    </lineage>
</organism>
<name>A0ABV2SCU3_9GAMM</name>